<organism evidence="3 6">
    <name type="scientific">Escherichia coli</name>
    <dbReference type="NCBI Taxonomy" id="562"/>
    <lineage>
        <taxon>Bacteria</taxon>
        <taxon>Pseudomonadati</taxon>
        <taxon>Pseudomonadota</taxon>
        <taxon>Gammaproteobacteria</taxon>
        <taxon>Enterobacterales</taxon>
        <taxon>Enterobacteriaceae</taxon>
        <taxon>Escherichia</taxon>
    </lineage>
</organism>
<reference evidence="4 9" key="5">
    <citation type="submission" date="2020-06" db="EMBL/GenBank/DDBJ databases">
        <title>REHAB project genomes.</title>
        <authorList>
            <person name="Shaw L.P."/>
        </authorList>
    </citation>
    <scope>NUCLEOTIDE SEQUENCE [LARGE SCALE GENOMIC DNA]</scope>
    <source>
        <strain evidence="4 9">RHB30-C10</strain>
    </source>
</reference>
<accession>A0A0B0VMC3</accession>
<reference evidence="3 6" key="1">
    <citation type="submission" date="2015-07" db="EMBL/GenBank/DDBJ databases">
        <title>Genome sequences of 64 non-O157:H7 Shiga toxin-producing Escherichia coli strains.</title>
        <authorList>
            <person name="Gonzalez-Escalona N."/>
            <person name="Toro M."/>
            <person name="Timme R."/>
            <person name="Payne J."/>
        </authorList>
    </citation>
    <scope>NUCLEOTIDE SEQUENCE [LARGE SCALE GENOMIC DNA]</scope>
    <source>
        <strain evidence="3 6">CFSAN026843</strain>
    </source>
</reference>
<dbReference type="EMBL" id="CP031546">
    <property type="protein sequence ID" value="AXO08379.1"/>
    <property type="molecule type" value="Genomic_DNA"/>
</dbReference>
<dbReference type="Proteomes" id="UP000255164">
    <property type="component" value="Unassembled WGS sequence"/>
</dbReference>
<dbReference type="Proteomes" id="UP000512322">
    <property type="component" value="Chromosome"/>
</dbReference>
<evidence type="ECO:0000313" key="9">
    <source>
        <dbReference type="Proteomes" id="UP000512322"/>
    </source>
</evidence>
<dbReference type="RefSeq" id="WP_000391589.1">
    <property type="nucleotide sequence ID" value="NZ_AP025180.1"/>
</dbReference>
<gene>
    <name evidence="1" type="ORF">DS732_19555</name>
    <name evidence="4" type="ORF">HVY77_06465</name>
    <name evidence="2" type="ORF">J8F57_002895</name>
    <name evidence="5" type="ORF">NCTC10082_04591</name>
    <name evidence="3" type="ORF">WR15_18875</name>
</gene>
<dbReference type="Proteomes" id="UP000868636">
    <property type="component" value="Unassembled WGS sequence"/>
</dbReference>
<dbReference type="PATRIC" id="fig|562.7396.peg.3865"/>
<name>A0A0B0VMC3_ECOLX</name>
<evidence type="ECO:0000313" key="8">
    <source>
        <dbReference type="Proteomes" id="UP000256244"/>
    </source>
</evidence>
<evidence type="ECO:0000313" key="6">
    <source>
        <dbReference type="Proteomes" id="UP000037564"/>
    </source>
</evidence>
<dbReference type="EMBL" id="UFZA01000002">
    <property type="protein sequence ID" value="STE71706.1"/>
    <property type="molecule type" value="Genomic_DNA"/>
</dbReference>
<evidence type="ECO:0000313" key="3">
    <source>
        <dbReference type="EMBL" id="KNF65913.1"/>
    </source>
</evidence>
<reference evidence="1 8" key="4">
    <citation type="submission" date="2018-08" db="EMBL/GenBank/DDBJ databases">
        <title>Complete genome sequencing and genomic characterization of five Escherichia coli strains co-producing MCR-1 and ESBLs from different origins in China.</title>
        <authorList>
            <person name="Bai L."/>
        </authorList>
    </citation>
    <scope>NUCLEOTIDE SEQUENCE [LARGE SCALE GENOMIC DNA]</scope>
    <source>
        <strain evidence="8">cq9</strain>
        <strain evidence="1">Cq9</strain>
    </source>
</reference>
<evidence type="ECO:0000313" key="4">
    <source>
        <dbReference type="EMBL" id="QMF66692.1"/>
    </source>
</evidence>
<protein>
    <submittedName>
        <fullName evidence="3">Uncharacterized protein</fullName>
    </submittedName>
</protein>
<dbReference type="EMBL" id="LGZN01000053">
    <property type="protein sequence ID" value="KNF65913.1"/>
    <property type="molecule type" value="Genomic_DNA"/>
</dbReference>
<evidence type="ECO:0000313" key="5">
    <source>
        <dbReference type="EMBL" id="STE71706.1"/>
    </source>
</evidence>
<proteinExistence type="predicted"/>
<dbReference type="Proteomes" id="UP000037564">
    <property type="component" value="Unassembled WGS sequence"/>
</dbReference>
<reference evidence="2" key="2">
    <citation type="journal article" date="2018" name="Genome Biol.">
        <title>SKESA: strategic k-mer extension for scrupulous assemblies.</title>
        <authorList>
            <person name="Souvorov A."/>
            <person name="Agarwala R."/>
            <person name="Lipman D.J."/>
        </authorList>
    </citation>
    <scope>NUCLEOTIDE SEQUENCE</scope>
    <source>
        <strain evidence="2">SJP41</strain>
    </source>
</reference>
<evidence type="ECO:0000313" key="2">
    <source>
        <dbReference type="EMBL" id="HAZ7492660.1"/>
    </source>
</evidence>
<evidence type="ECO:0000313" key="1">
    <source>
        <dbReference type="EMBL" id="AXO08379.1"/>
    </source>
</evidence>
<dbReference type="EMBL" id="CP057293">
    <property type="protein sequence ID" value="QMF66692.1"/>
    <property type="molecule type" value="Genomic_DNA"/>
</dbReference>
<evidence type="ECO:0000313" key="7">
    <source>
        <dbReference type="Proteomes" id="UP000255164"/>
    </source>
</evidence>
<reference evidence="2" key="6">
    <citation type="submission" date="2021-03" db="EMBL/GenBank/DDBJ databases">
        <authorList>
            <consortium name="NCBI Pathogen Detection Project"/>
        </authorList>
    </citation>
    <scope>NUCLEOTIDE SEQUENCE</scope>
    <source>
        <strain evidence="2">SJP41</strain>
    </source>
</reference>
<dbReference type="Proteomes" id="UP000256244">
    <property type="component" value="Chromosome"/>
</dbReference>
<reference evidence="5 7" key="3">
    <citation type="submission" date="2018-06" db="EMBL/GenBank/DDBJ databases">
        <authorList>
            <consortium name="Pathogen Informatics"/>
            <person name="Doyle S."/>
        </authorList>
    </citation>
    <scope>NUCLEOTIDE SEQUENCE [LARGE SCALE GENOMIC DNA]</scope>
    <source>
        <strain evidence="5 7">NCTC10082</strain>
    </source>
</reference>
<sequence>MEEKQQNITHKKVRVLLTIENGEVIYSKHLLDNEFVGCMDTFLWMAKRAGYTIIPPAKEQTL</sequence>
<dbReference type="AlphaFoldDB" id="A0A0B0VMC3"/>
<dbReference type="EMBL" id="DADPIR010000019">
    <property type="protein sequence ID" value="HAZ7492660.1"/>
    <property type="molecule type" value="Genomic_DNA"/>
</dbReference>